<name>A0A031JBI7_9SPHN</name>
<dbReference type="InterPro" id="IPR015590">
    <property type="entry name" value="Aldehyde_DH_dom"/>
</dbReference>
<reference evidence="12 13" key="1">
    <citation type="submission" date="2014-03" db="EMBL/GenBank/DDBJ databases">
        <title>Whole genome sequence of Novosphingobium resinovorum KF1.</title>
        <authorList>
            <person name="Gan H.M."/>
            <person name="Gan H.Y."/>
            <person name="Chew T.H."/>
            <person name="Savka M.A."/>
        </authorList>
    </citation>
    <scope>NUCLEOTIDE SEQUENCE [LARGE SCALE GENOMIC DNA]</scope>
    <source>
        <strain evidence="12 13">KF1</strain>
    </source>
</reference>
<evidence type="ECO:0000259" key="11">
    <source>
        <dbReference type="Pfam" id="PF00171"/>
    </source>
</evidence>
<dbReference type="InterPro" id="IPR029510">
    <property type="entry name" value="Ald_DH_CS_GLU"/>
</dbReference>
<dbReference type="SUPFAM" id="SSF53720">
    <property type="entry name" value="ALDH-like"/>
    <property type="match status" value="1"/>
</dbReference>
<dbReference type="GO" id="GO:0018485">
    <property type="term" value="F:salicylaldehyde dehydrogenase (NAD+) activity"/>
    <property type="evidence" value="ECO:0007669"/>
    <property type="project" value="UniProtKB-EC"/>
</dbReference>
<accession>A0A031JBI7</accession>
<comment type="caution">
    <text evidence="12">The sequence shown here is derived from an EMBL/GenBank/DDBJ whole genome shotgun (WGS) entry which is preliminary data.</text>
</comment>
<evidence type="ECO:0000256" key="3">
    <source>
        <dbReference type="ARBA" id="ARBA00023002"/>
    </source>
</evidence>
<dbReference type="EMBL" id="JFYZ01000059">
    <property type="protein sequence ID" value="EZP71514.1"/>
    <property type="molecule type" value="Genomic_DNA"/>
</dbReference>
<dbReference type="eggNOG" id="COG1012">
    <property type="taxonomic scope" value="Bacteria"/>
</dbReference>
<dbReference type="InterPro" id="IPR016161">
    <property type="entry name" value="Ald_DH/histidinol_DH"/>
</dbReference>
<organism evidence="12 13">
    <name type="scientific">Novosphingobium resinovorum</name>
    <dbReference type="NCBI Taxonomy" id="158500"/>
    <lineage>
        <taxon>Bacteria</taxon>
        <taxon>Pseudomonadati</taxon>
        <taxon>Pseudomonadota</taxon>
        <taxon>Alphaproteobacteria</taxon>
        <taxon>Sphingomonadales</taxon>
        <taxon>Sphingomonadaceae</taxon>
        <taxon>Novosphingobium</taxon>
    </lineage>
</organism>
<gene>
    <name evidence="12" type="ORF">BV97_05215</name>
</gene>
<evidence type="ECO:0000256" key="8">
    <source>
        <dbReference type="ARBA" id="ARBA00070319"/>
    </source>
</evidence>
<evidence type="ECO:0000256" key="2">
    <source>
        <dbReference type="ARBA" id="ARBA00022797"/>
    </source>
</evidence>
<dbReference type="PROSITE" id="PS00687">
    <property type="entry name" value="ALDEHYDE_DEHYDR_GLU"/>
    <property type="match status" value="1"/>
</dbReference>
<dbReference type="AlphaFoldDB" id="A0A031JBI7"/>
<evidence type="ECO:0000256" key="4">
    <source>
        <dbReference type="ARBA" id="ARBA00023027"/>
    </source>
</evidence>
<evidence type="ECO:0000256" key="1">
    <source>
        <dbReference type="ARBA" id="ARBA00009986"/>
    </source>
</evidence>
<evidence type="ECO:0000313" key="13">
    <source>
        <dbReference type="Proteomes" id="UP000024329"/>
    </source>
</evidence>
<dbReference type="PANTHER" id="PTHR42986:SF1">
    <property type="entry name" value="BENZALDEHYDE DEHYDROGENASE YFMT"/>
    <property type="match status" value="1"/>
</dbReference>
<dbReference type="InterPro" id="IPR016162">
    <property type="entry name" value="Ald_DH_N"/>
</dbReference>
<evidence type="ECO:0000313" key="12">
    <source>
        <dbReference type="EMBL" id="EZP71514.1"/>
    </source>
</evidence>
<feature type="domain" description="Aldehyde dehydrogenase" evidence="11">
    <location>
        <begin position="29"/>
        <end position="487"/>
    </location>
</feature>
<evidence type="ECO:0000256" key="6">
    <source>
        <dbReference type="ARBA" id="ARBA00050596"/>
    </source>
</evidence>
<sequence>MRSRNENQNYPEISNMDVSLIIDNAAVTAKSGKTFERLNPISNKVVTRSAAAGADDAAAAAASAEIAFKTWSRSGPSERRQILLKAADRLEAKKDAFLMAMAQEVGASALWAAFNVMGSAALLREAAGLTTQIQGETIPTDKPGTLSMTLRQPAGVVLSIVPWNGPILLAARAIAYPIACGNTVIFRASESSPRTHSLIAEAFVEAGLPAGVLNFVVNAPEDSEAVIDALIAHPSVRRVNFTGSTRVGRIIAEKCARQLKRSLLELGGKAPFVVLDDADIDGAVNAAAFGAFLYQGQICMSTERFVVDEAVADEFVKRFAAKVASLPAGDPVANPACVVGPLIDGRSGARINKLIDDALAKGATFAVGGKADGAVMPATIMDHVKPGMAIYDEETFGPITTIVRVKGLDEAVRVANDTPYGLSSAVFGRDVGRALEVARQIDAGCVHVNGATVQNEAQAPYGGMKQSGYGRFDGRAVIDEFTELKWVTVEPAGQPYPF</sequence>
<comment type="similarity">
    <text evidence="1 10">Belongs to the aldehyde dehydrogenase family.</text>
</comment>
<comment type="catalytic activity">
    <reaction evidence="6">
        <text>salicylaldehyde + NAD(+) + H2O = salicylate + NADH + 2 H(+)</text>
        <dbReference type="Rhea" id="RHEA:18537"/>
        <dbReference type="ChEBI" id="CHEBI:15377"/>
        <dbReference type="ChEBI" id="CHEBI:15378"/>
        <dbReference type="ChEBI" id="CHEBI:16008"/>
        <dbReference type="ChEBI" id="CHEBI:30762"/>
        <dbReference type="ChEBI" id="CHEBI:57540"/>
        <dbReference type="ChEBI" id="CHEBI:57945"/>
        <dbReference type="EC" id="1.2.1.65"/>
    </reaction>
</comment>
<evidence type="ECO:0000256" key="5">
    <source>
        <dbReference type="ARBA" id="ARBA00035632"/>
    </source>
</evidence>
<dbReference type="Proteomes" id="UP000024329">
    <property type="component" value="Unassembled WGS sequence"/>
</dbReference>
<dbReference type="Gene3D" id="3.40.605.10">
    <property type="entry name" value="Aldehyde Dehydrogenase, Chain A, domain 1"/>
    <property type="match status" value="1"/>
</dbReference>
<dbReference type="EC" id="1.2.1.65" evidence="7"/>
<evidence type="ECO:0000256" key="7">
    <source>
        <dbReference type="ARBA" id="ARBA00066992"/>
    </source>
</evidence>
<dbReference type="PANTHER" id="PTHR42986">
    <property type="entry name" value="BENZALDEHYDE DEHYDROGENASE YFMT"/>
    <property type="match status" value="1"/>
</dbReference>
<dbReference type="Pfam" id="PF00171">
    <property type="entry name" value="Aldedh"/>
    <property type="match status" value="1"/>
</dbReference>
<proteinExistence type="inferred from homology"/>
<evidence type="ECO:0000256" key="9">
    <source>
        <dbReference type="PROSITE-ProRule" id="PRU10007"/>
    </source>
</evidence>
<evidence type="ECO:0000256" key="10">
    <source>
        <dbReference type="RuleBase" id="RU003345"/>
    </source>
</evidence>
<feature type="active site" evidence="9">
    <location>
        <position position="265"/>
    </location>
</feature>
<dbReference type="Gene3D" id="3.40.309.10">
    <property type="entry name" value="Aldehyde Dehydrogenase, Chain A, domain 2"/>
    <property type="match status" value="1"/>
</dbReference>
<comment type="pathway">
    <text evidence="5">Aromatic compound metabolism; naphthalene degradation.</text>
</comment>
<dbReference type="FunFam" id="3.40.605.10:FF:000007">
    <property type="entry name" value="NAD/NADP-dependent betaine aldehyde dehydrogenase"/>
    <property type="match status" value="1"/>
</dbReference>
<dbReference type="PATRIC" id="fig|158500.4.peg.5293"/>
<protein>
    <recommendedName>
        <fullName evidence="8">Salicylaldehyde dehydrogenase</fullName>
        <ecNumber evidence="7">1.2.1.65</ecNumber>
    </recommendedName>
</protein>
<dbReference type="FunFam" id="3.40.309.10:FF:000010">
    <property type="entry name" value="Gamma-aminobutyraldehyde dehydrogenase"/>
    <property type="match status" value="1"/>
</dbReference>
<dbReference type="InterPro" id="IPR016163">
    <property type="entry name" value="Ald_DH_C"/>
</dbReference>
<dbReference type="CDD" id="cd07105">
    <property type="entry name" value="ALDH_SaliADH"/>
    <property type="match status" value="1"/>
</dbReference>
<keyword evidence="4" id="KW-0520">NAD</keyword>
<keyword evidence="2" id="KW-0058">Aromatic hydrocarbons catabolism</keyword>
<keyword evidence="3 10" id="KW-0560">Oxidoreductase</keyword>